<protein>
    <submittedName>
        <fullName evidence="2">Uncharacterized protein</fullName>
    </submittedName>
</protein>
<evidence type="ECO:0000256" key="1">
    <source>
        <dbReference type="SAM" id="MobiDB-lite"/>
    </source>
</evidence>
<organism evidence="2 3">
    <name type="scientific">Cellulomonas algicola</name>
    <dbReference type="NCBI Taxonomy" id="2071633"/>
    <lineage>
        <taxon>Bacteria</taxon>
        <taxon>Bacillati</taxon>
        <taxon>Actinomycetota</taxon>
        <taxon>Actinomycetes</taxon>
        <taxon>Micrococcales</taxon>
        <taxon>Cellulomonadaceae</taxon>
        <taxon>Cellulomonas</taxon>
    </lineage>
</organism>
<evidence type="ECO:0000313" key="2">
    <source>
        <dbReference type="EMBL" id="GCD19004.1"/>
    </source>
</evidence>
<keyword evidence="3" id="KW-1185">Reference proteome</keyword>
<comment type="caution">
    <text evidence="2">The sequence shown here is derived from an EMBL/GenBank/DDBJ whole genome shotgun (WGS) entry which is preliminary data.</text>
</comment>
<dbReference type="AlphaFoldDB" id="A0A401UWN3"/>
<reference evidence="2 3" key="1">
    <citation type="submission" date="2018-11" db="EMBL/GenBank/DDBJ databases">
        <title>Draft genome sequence of Cellulomonas takizawaensis strain TKZ-21.</title>
        <authorList>
            <person name="Yamamura H."/>
            <person name="Hayashi T."/>
            <person name="Hamada M."/>
            <person name="Serisawa Y."/>
            <person name="Matsuyama K."/>
            <person name="Nakagawa Y."/>
            <person name="Otoguro M."/>
            <person name="Yanagida F."/>
            <person name="Hayakawa M."/>
        </authorList>
    </citation>
    <scope>NUCLEOTIDE SEQUENCE [LARGE SCALE GENOMIC DNA]</scope>
    <source>
        <strain evidence="2 3">TKZ-21</strain>
    </source>
</reference>
<sequence>MGGARYRPRMTAPPLPCLLCRTPFTFQDDEPVGPSGSLLLVGHGGYQSALFDPDDGLDAGVERRSLRVLLCDRCLVDASRAGLVQHVHTLHQRPTTSVTPWTPEDEAPWDPGPDAPVPGRAQD</sequence>
<name>A0A401UWN3_9CELL</name>
<dbReference type="Proteomes" id="UP000288246">
    <property type="component" value="Unassembled WGS sequence"/>
</dbReference>
<gene>
    <name evidence="2" type="ORF">CTKZ_05660</name>
</gene>
<dbReference type="EMBL" id="BHYL01000044">
    <property type="protein sequence ID" value="GCD19004.1"/>
    <property type="molecule type" value="Genomic_DNA"/>
</dbReference>
<evidence type="ECO:0000313" key="3">
    <source>
        <dbReference type="Proteomes" id="UP000288246"/>
    </source>
</evidence>
<proteinExistence type="predicted"/>
<accession>A0A401UWN3</accession>
<feature type="region of interest" description="Disordered" evidence="1">
    <location>
        <begin position="90"/>
        <end position="123"/>
    </location>
</feature>